<evidence type="ECO:0000259" key="2">
    <source>
        <dbReference type="PROSITE" id="PS50011"/>
    </source>
</evidence>
<dbReference type="EMBL" id="JAPFFF010000039">
    <property type="protein sequence ID" value="KAK8842122.1"/>
    <property type="molecule type" value="Genomic_DNA"/>
</dbReference>
<keyword evidence="1" id="KW-0067">ATP-binding</keyword>
<dbReference type="Proteomes" id="UP001470230">
    <property type="component" value="Unassembled WGS sequence"/>
</dbReference>
<dbReference type="PROSITE" id="PS50011">
    <property type="entry name" value="PROTEIN_KINASE_DOM"/>
    <property type="match status" value="1"/>
</dbReference>
<feature type="domain" description="Protein kinase" evidence="2">
    <location>
        <begin position="37"/>
        <end position="121"/>
    </location>
</feature>
<evidence type="ECO:0000313" key="4">
    <source>
        <dbReference type="Proteomes" id="UP001470230"/>
    </source>
</evidence>
<accession>A0ABR2H7B4</accession>
<dbReference type="InterPro" id="IPR011009">
    <property type="entry name" value="Kinase-like_dom_sf"/>
</dbReference>
<gene>
    <name evidence="3" type="ORF">M9Y10_026349</name>
</gene>
<keyword evidence="4" id="KW-1185">Reference proteome</keyword>
<sequence>MCIYCYFQLKISYLEEVQSSKTGNQLDILDRETLDNLKRIKSLGRGATSEVFEVVREERLALKVYFPEIVKDDDDEEEEKIVINFKNAKQLLLEYESLNQLNHANIIKTLQRFFLSIVHRT</sequence>
<name>A0ABR2H7B4_9EUKA</name>
<feature type="binding site" evidence="1">
    <location>
        <position position="63"/>
    </location>
    <ligand>
        <name>ATP</name>
        <dbReference type="ChEBI" id="CHEBI:30616"/>
    </ligand>
</feature>
<proteinExistence type="predicted"/>
<evidence type="ECO:0000256" key="1">
    <source>
        <dbReference type="PROSITE-ProRule" id="PRU10141"/>
    </source>
</evidence>
<keyword evidence="1" id="KW-0547">Nucleotide-binding</keyword>
<protein>
    <recommendedName>
        <fullName evidence="2">Protein kinase domain-containing protein</fullName>
    </recommendedName>
</protein>
<dbReference type="InterPro" id="IPR000719">
    <property type="entry name" value="Prot_kinase_dom"/>
</dbReference>
<dbReference type="SUPFAM" id="SSF56112">
    <property type="entry name" value="Protein kinase-like (PK-like)"/>
    <property type="match status" value="1"/>
</dbReference>
<dbReference type="Gene3D" id="3.30.200.20">
    <property type="entry name" value="Phosphorylase Kinase, domain 1"/>
    <property type="match status" value="1"/>
</dbReference>
<dbReference type="PROSITE" id="PS00107">
    <property type="entry name" value="PROTEIN_KINASE_ATP"/>
    <property type="match status" value="1"/>
</dbReference>
<dbReference type="InterPro" id="IPR017441">
    <property type="entry name" value="Protein_kinase_ATP_BS"/>
</dbReference>
<evidence type="ECO:0000313" key="3">
    <source>
        <dbReference type="EMBL" id="KAK8842122.1"/>
    </source>
</evidence>
<reference evidence="3 4" key="1">
    <citation type="submission" date="2024-04" db="EMBL/GenBank/DDBJ databases">
        <title>Tritrichomonas musculus Genome.</title>
        <authorList>
            <person name="Alves-Ferreira E."/>
            <person name="Grigg M."/>
            <person name="Lorenzi H."/>
            <person name="Galac M."/>
        </authorList>
    </citation>
    <scope>NUCLEOTIDE SEQUENCE [LARGE SCALE GENOMIC DNA]</scope>
    <source>
        <strain evidence="3 4">EAF2021</strain>
    </source>
</reference>
<organism evidence="3 4">
    <name type="scientific">Tritrichomonas musculus</name>
    <dbReference type="NCBI Taxonomy" id="1915356"/>
    <lineage>
        <taxon>Eukaryota</taxon>
        <taxon>Metamonada</taxon>
        <taxon>Parabasalia</taxon>
        <taxon>Tritrichomonadida</taxon>
        <taxon>Tritrichomonadidae</taxon>
        <taxon>Tritrichomonas</taxon>
    </lineage>
</organism>
<comment type="caution">
    <text evidence="3">The sequence shown here is derived from an EMBL/GenBank/DDBJ whole genome shotgun (WGS) entry which is preliminary data.</text>
</comment>